<keyword evidence="1" id="KW-0349">Heme</keyword>
<proteinExistence type="inferred from homology"/>
<dbReference type="PANTHER" id="PTHR24301">
    <property type="entry name" value="THROMBOXANE-A SYNTHASE"/>
    <property type="match status" value="1"/>
</dbReference>
<dbReference type="Gene3D" id="1.10.630.10">
    <property type="entry name" value="Cytochrome P450"/>
    <property type="match status" value="1"/>
</dbReference>
<gene>
    <name evidence="3" type="ORF">PIB30_007331</name>
</gene>
<accession>A0ABU6X2U2</accession>
<dbReference type="CDD" id="cd00302">
    <property type="entry name" value="cytochrome_P450"/>
    <property type="match status" value="1"/>
</dbReference>
<dbReference type="InterPro" id="IPR017972">
    <property type="entry name" value="Cyt_P450_CS"/>
</dbReference>
<sequence>MDLDWLFLFPMNNGDSATSAAILFTVIAIMGGLLAYLYGPYWKVRKVPGPPTWPLIGHLHLMAKYGPDLFTLLAKKYGPIYRFHMGRQPLIIVADAELCREVGTRKAKDIPHRSIPSPITAAPIHQRGIFFSRDDQWSTMRSTVTSFFHTSSLSTMIPTMQSFIEPATQILDSHAQTQQEINFTNFALRLATDVIGQASFGVNFGLSKPHSTINTTKDCGDEATQFINQHIFNTTNLKMDLSGSLSIKIGLILPILQEPCRQILKRIPGTMDWKLERGNRDLSGRLDRIVEKRMEEKGRSSKDFLSAVLSGRERKQNYLTPEYISALAYEQLLAGSATTAFTMSSIIYLVAEHPDVEKKLLQEIDGFGPKDKTPTPEDLKDRFPYLEQVINESMRYFATSPLIARETATDVELGGYLLPKGTWVWLAVGALSKDPKNFPEPEKFKPERFDPNSDEMKGRHAGAFLPFGIGSRICIGKQYAQQEIKLTMIHLYRRYVFRHSPNMENPIEFDYGLILNFKNGVKVHVIKRNVD</sequence>
<organism evidence="3 4">
    <name type="scientific">Stylosanthes scabra</name>
    <dbReference type="NCBI Taxonomy" id="79078"/>
    <lineage>
        <taxon>Eukaryota</taxon>
        <taxon>Viridiplantae</taxon>
        <taxon>Streptophyta</taxon>
        <taxon>Embryophyta</taxon>
        <taxon>Tracheophyta</taxon>
        <taxon>Spermatophyta</taxon>
        <taxon>Magnoliopsida</taxon>
        <taxon>eudicotyledons</taxon>
        <taxon>Gunneridae</taxon>
        <taxon>Pentapetalae</taxon>
        <taxon>rosids</taxon>
        <taxon>fabids</taxon>
        <taxon>Fabales</taxon>
        <taxon>Fabaceae</taxon>
        <taxon>Papilionoideae</taxon>
        <taxon>50 kb inversion clade</taxon>
        <taxon>dalbergioids sensu lato</taxon>
        <taxon>Dalbergieae</taxon>
        <taxon>Pterocarpus clade</taxon>
        <taxon>Stylosanthes</taxon>
    </lineage>
</organism>
<keyword evidence="1" id="KW-0503">Monooxygenase</keyword>
<dbReference type="EMBL" id="JASCZI010211464">
    <property type="protein sequence ID" value="MED6192157.1"/>
    <property type="molecule type" value="Genomic_DNA"/>
</dbReference>
<keyword evidence="2" id="KW-0812">Transmembrane</keyword>
<name>A0ABU6X2U2_9FABA</name>
<evidence type="ECO:0000256" key="1">
    <source>
        <dbReference type="RuleBase" id="RU000461"/>
    </source>
</evidence>
<evidence type="ECO:0000256" key="2">
    <source>
        <dbReference type="SAM" id="Phobius"/>
    </source>
</evidence>
<keyword evidence="4" id="KW-1185">Reference proteome</keyword>
<keyword evidence="1" id="KW-0408">Iron</keyword>
<dbReference type="PANTHER" id="PTHR24301:SF2">
    <property type="entry name" value="THROMBOXANE-A SYNTHASE"/>
    <property type="match status" value="1"/>
</dbReference>
<dbReference type="InterPro" id="IPR001128">
    <property type="entry name" value="Cyt_P450"/>
</dbReference>
<dbReference type="PROSITE" id="PS00086">
    <property type="entry name" value="CYTOCHROME_P450"/>
    <property type="match status" value="1"/>
</dbReference>
<dbReference type="SUPFAM" id="SSF48264">
    <property type="entry name" value="Cytochrome P450"/>
    <property type="match status" value="1"/>
</dbReference>
<protein>
    <submittedName>
        <fullName evidence="3">Uncharacterized protein</fullName>
    </submittedName>
</protein>
<feature type="transmembrane region" description="Helical" evidence="2">
    <location>
        <begin position="20"/>
        <end position="38"/>
    </location>
</feature>
<dbReference type="InterPro" id="IPR036396">
    <property type="entry name" value="Cyt_P450_sf"/>
</dbReference>
<keyword evidence="1" id="KW-0560">Oxidoreductase</keyword>
<dbReference type="Pfam" id="PF00067">
    <property type="entry name" value="p450"/>
    <property type="match status" value="1"/>
</dbReference>
<comment type="caution">
    <text evidence="3">The sequence shown here is derived from an EMBL/GenBank/DDBJ whole genome shotgun (WGS) entry which is preliminary data.</text>
</comment>
<keyword evidence="2" id="KW-0472">Membrane</keyword>
<evidence type="ECO:0000313" key="3">
    <source>
        <dbReference type="EMBL" id="MED6192157.1"/>
    </source>
</evidence>
<dbReference type="PRINTS" id="PR00463">
    <property type="entry name" value="EP450I"/>
</dbReference>
<evidence type="ECO:0000313" key="4">
    <source>
        <dbReference type="Proteomes" id="UP001341840"/>
    </source>
</evidence>
<dbReference type="Proteomes" id="UP001341840">
    <property type="component" value="Unassembled WGS sequence"/>
</dbReference>
<keyword evidence="1" id="KW-0479">Metal-binding</keyword>
<dbReference type="InterPro" id="IPR002401">
    <property type="entry name" value="Cyt_P450_E_grp-I"/>
</dbReference>
<reference evidence="3 4" key="1">
    <citation type="journal article" date="2023" name="Plants (Basel)">
        <title>Bridging the Gap: Combining Genomics and Transcriptomics Approaches to Understand Stylosanthes scabra, an Orphan Legume from the Brazilian Caatinga.</title>
        <authorList>
            <person name="Ferreira-Neto J.R.C."/>
            <person name="da Silva M.D."/>
            <person name="Binneck E."/>
            <person name="de Melo N.F."/>
            <person name="da Silva R.H."/>
            <person name="de Melo A.L.T.M."/>
            <person name="Pandolfi V."/>
            <person name="Bustamante F.O."/>
            <person name="Brasileiro-Vidal A.C."/>
            <person name="Benko-Iseppon A.M."/>
        </authorList>
    </citation>
    <scope>NUCLEOTIDE SEQUENCE [LARGE SCALE GENOMIC DNA]</scope>
    <source>
        <tissue evidence="3">Leaves</tissue>
    </source>
</reference>
<dbReference type="PRINTS" id="PR00385">
    <property type="entry name" value="P450"/>
</dbReference>
<comment type="similarity">
    <text evidence="1">Belongs to the cytochrome P450 family.</text>
</comment>
<keyword evidence="2" id="KW-1133">Transmembrane helix</keyword>